<protein>
    <recommendedName>
        <fullName evidence="3">Transglycosylase SLT domain-containing protein</fullName>
    </recommendedName>
</protein>
<dbReference type="EMBL" id="SWJE01000008">
    <property type="protein sequence ID" value="TKC87691.1"/>
    <property type="molecule type" value="Genomic_DNA"/>
</dbReference>
<reference evidence="4 5" key="1">
    <citation type="submission" date="2019-04" db="EMBL/GenBank/DDBJ databases">
        <title>Trinickia sp. 7GSK02, isolated from subtropical forest soil.</title>
        <authorList>
            <person name="Gao Z.-H."/>
            <person name="Qiu L.-H."/>
        </authorList>
    </citation>
    <scope>NUCLEOTIDE SEQUENCE [LARGE SCALE GENOMIC DNA]</scope>
    <source>
        <strain evidence="4 5">7GSK02</strain>
    </source>
</reference>
<dbReference type="PANTHER" id="PTHR37423">
    <property type="entry name" value="SOLUBLE LYTIC MUREIN TRANSGLYCOSYLASE-RELATED"/>
    <property type="match status" value="1"/>
</dbReference>
<organism evidence="4 5">
    <name type="scientific">Trinickia terrae</name>
    <dbReference type="NCBI Taxonomy" id="2571161"/>
    <lineage>
        <taxon>Bacteria</taxon>
        <taxon>Pseudomonadati</taxon>
        <taxon>Pseudomonadota</taxon>
        <taxon>Betaproteobacteria</taxon>
        <taxon>Burkholderiales</taxon>
        <taxon>Burkholderiaceae</taxon>
        <taxon>Trinickia</taxon>
    </lineage>
</organism>
<evidence type="ECO:0000313" key="4">
    <source>
        <dbReference type="EMBL" id="TKC87691.1"/>
    </source>
</evidence>
<dbReference type="InterPro" id="IPR023346">
    <property type="entry name" value="Lysozyme-like_dom_sf"/>
</dbReference>
<dbReference type="InterPro" id="IPR008258">
    <property type="entry name" value="Transglycosylase_SLT_dom_1"/>
</dbReference>
<dbReference type="PANTHER" id="PTHR37423:SF2">
    <property type="entry name" value="MEMBRANE-BOUND LYTIC MUREIN TRANSGLYCOSYLASE C"/>
    <property type="match status" value="1"/>
</dbReference>
<feature type="compositionally biased region" description="Polar residues" evidence="2">
    <location>
        <begin position="17"/>
        <end position="27"/>
    </location>
</feature>
<evidence type="ECO:0000256" key="2">
    <source>
        <dbReference type="SAM" id="MobiDB-lite"/>
    </source>
</evidence>
<comment type="caution">
    <text evidence="4">The sequence shown here is derived from an EMBL/GenBank/DDBJ whole genome shotgun (WGS) entry which is preliminary data.</text>
</comment>
<name>A0A4U1I372_9BURK</name>
<gene>
    <name evidence="4" type="ORF">FAZ69_15475</name>
</gene>
<feature type="region of interest" description="Disordered" evidence="2">
    <location>
        <begin position="59"/>
        <end position="135"/>
    </location>
</feature>
<proteinExistence type="inferred from homology"/>
<keyword evidence="5" id="KW-1185">Reference proteome</keyword>
<evidence type="ECO:0000259" key="3">
    <source>
        <dbReference type="Pfam" id="PF01464"/>
    </source>
</evidence>
<evidence type="ECO:0000313" key="5">
    <source>
        <dbReference type="Proteomes" id="UP000305539"/>
    </source>
</evidence>
<dbReference type="CDD" id="cd00254">
    <property type="entry name" value="LT-like"/>
    <property type="match status" value="1"/>
</dbReference>
<dbReference type="Pfam" id="PF01464">
    <property type="entry name" value="SLT"/>
    <property type="match status" value="1"/>
</dbReference>
<dbReference type="Gene3D" id="1.10.530.10">
    <property type="match status" value="1"/>
</dbReference>
<dbReference type="Proteomes" id="UP000305539">
    <property type="component" value="Unassembled WGS sequence"/>
</dbReference>
<dbReference type="AlphaFoldDB" id="A0A4U1I372"/>
<evidence type="ECO:0000256" key="1">
    <source>
        <dbReference type="ARBA" id="ARBA00007734"/>
    </source>
</evidence>
<feature type="region of interest" description="Disordered" evidence="2">
    <location>
        <begin position="17"/>
        <end position="38"/>
    </location>
</feature>
<feature type="domain" description="Transglycosylase SLT" evidence="3">
    <location>
        <begin position="143"/>
        <end position="232"/>
    </location>
</feature>
<sequence length="263" mass="26186">MLDTNVILTRRRNMSTTAVSGLTSPNMTELGGTGSTNNSQFQQLIETILEELQQILSQMKQSSNDPGSGGGGSPVSGGGGGGGAPSPAASTPSTGTPSTGTPSAGTPSTGTPSADSTSGTTMQPSSGGDMTPSQVASQYKDQIAAASQATGVPPGILAGQIWQESKGIANTPGGGLMQLGPNEFQQYGGGDMSNPADNIMAGAKYMKSLSSQFGGNMEAALRAYNSGPNGVDLNNLNSTPAGTGDPTYVTKVMQAAQQSGLAT</sequence>
<dbReference type="OrthoDB" id="9815002at2"/>
<comment type="similarity">
    <text evidence="1">Belongs to the transglycosylase Slt family.</text>
</comment>
<feature type="compositionally biased region" description="Polar residues" evidence="2">
    <location>
        <begin position="115"/>
        <end position="135"/>
    </location>
</feature>
<feature type="compositionally biased region" description="Low complexity" evidence="2">
    <location>
        <begin position="85"/>
        <end position="114"/>
    </location>
</feature>
<accession>A0A4U1I372</accession>
<feature type="compositionally biased region" description="Gly residues" evidence="2">
    <location>
        <begin position="67"/>
        <end position="84"/>
    </location>
</feature>
<dbReference type="SUPFAM" id="SSF53955">
    <property type="entry name" value="Lysozyme-like"/>
    <property type="match status" value="1"/>
</dbReference>